<evidence type="ECO:0000256" key="1">
    <source>
        <dbReference type="PROSITE-ProRule" id="PRU00117"/>
    </source>
</evidence>
<organism evidence="3 4">
    <name type="scientific">Syncephalastrum racemosum</name>
    <name type="common">Filamentous fungus</name>
    <dbReference type="NCBI Taxonomy" id="13706"/>
    <lineage>
        <taxon>Eukaryota</taxon>
        <taxon>Fungi</taxon>
        <taxon>Fungi incertae sedis</taxon>
        <taxon>Mucoromycota</taxon>
        <taxon>Mucoromycotina</taxon>
        <taxon>Mucoromycetes</taxon>
        <taxon>Mucorales</taxon>
        <taxon>Syncephalastraceae</taxon>
        <taxon>Syncephalastrum</taxon>
    </lineage>
</organism>
<keyword evidence="3" id="KW-0436">Ligase</keyword>
<dbReference type="Gene3D" id="3.90.1140.10">
    <property type="entry name" value="Cyclic phosphodiesterase"/>
    <property type="match status" value="1"/>
</dbReference>
<keyword evidence="4" id="KW-1185">Reference proteome</keyword>
<proteinExistence type="predicted"/>
<dbReference type="Pfam" id="PF00013">
    <property type="entry name" value="KH_1"/>
    <property type="match status" value="1"/>
</dbReference>
<name>A0A1X2HQN5_SYNRA</name>
<sequence length="272" mass="30553">MLIGRGGNTLKRLRVETGARIDISKGRDTIMIKGTQDKIEKAKQVIEDAIKQAYDRARPTHFLSLPITSTYVTRKLNDFHSSILSSTFKCNGLDSSILVQAANIHITVGVFKLMTQTEIEKAVRFLKEECPKIVNRHAKSPLAVRLKGLQTMQTNHSNAHVLYVEPQDESAHASQKSVLYELCSALREKMIEEGLMVQDNRPLKMHITLVNTSHRKSEDGKRYPFDAQPILKEYGDIDFGVAQLDKLHLMRMGRMGPDGTYVSEGSIPAYSS</sequence>
<dbReference type="InterPro" id="IPR019510">
    <property type="entry name" value="AKAP7-like_phosphoesterase"/>
</dbReference>
<dbReference type="InterPro" id="IPR009210">
    <property type="entry name" value="ASCC1"/>
</dbReference>
<dbReference type="GO" id="GO:0003723">
    <property type="term" value="F:RNA binding"/>
    <property type="evidence" value="ECO:0007669"/>
    <property type="project" value="UniProtKB-UniRule"/>
</dbReference>
<dbReference type="InterPro" id="IPR036612">
    <property type="entry name" value="KH_dom_type_1_sf"/>
</dbReference>
<dbReference type="GO" id="GO:0006355">
    <property type="term" value="P:regulation of DNA-templated transcription"/>
    <property type="evidence" value="ECO:0007669"/>
    <property type="project" value="TreeGrafter"/>
</dbReference>
<dbReference type="PIRSF" id="PIRSF027019">
    <property type="entry name" value="Euk_LigT"/>
    <property type="match status" value="1"/>
</dbReference>
<dbReference type="OMA" id="NEYASCG"/>
<reference evidence="3 4" key="1">
    <citation type="submission" date="2016-07" db="EMBL/GenBank/DDBJ databases">
        <title>Pervasive Adenine N6-methylation of Active Genes in Fungi.</title>
        <authorList>
            <consortium name="DOE Joint Genome Institute"/>
            <person name="Mondo S.J."/>
            <person name="Dannebaum R.O."/>
            <person name="Kuo R.C."/>
            <person name="Labutti K."/>
            <person name="Haridas S."/>
            <person name="Kuo A."/>
            <person name="Salamov A."/>
            <person name="Ahrendt S.R."/>
            <person name="Lipzen A."/>
            <person name="Sullivan W."/>
            <person name="Andreopoulos W.B."/>
            <person name="Clum A."/>
            <person name="Lindquist E."/>
            <person name="Daum C."/>
            <person name="Ramamoorthy G.K."/>
            <person name="Gryganskyi A."/>
            <person name="Culley D."/>
            <person name="Magnuson J.K."/>
            <person name="James T.Y."/>
            <person name="O'Malley M.A."/>
            <person name="Stajich J.E."/>
            <person name="Spatafora J.W."/>
            <person name="Visel A."/>
            <person name="Grigoriev I.V."/>
        </authorList>
    </citation>
    <scope>NUCLEOTIDE SEQUENCE [LARGE SCALE GENOMIC DNA]</scope>
    <source>
        <strain evidence="3 4">NRRL 2496</strain>
    </source>
</reference>
<dbReference type="STRING" id="13706.A0A1X2HQN5"/>
<dbReference type="OrthoDB" id="277832at2759"/>
<accession>A0A1X2HQN5</accession>
<dbReference type="Pfam" id="PF10469">
    <property type="entry name" value="AKAP7_NLS"/>
    <property type="match status" value="1"/>
</dbReference>
<dbReference type="InterPro" id="IPR009097">
    <property type="entry name" value="Cyclic_Pdiesterase"/>
</dbReference>
<dbReference type="GO" id="GO:0016874">
    <property type="term" value="F:ligase activity"/>
    <property type="evidence" value="ECO:0007669"/>
    <property type="project" value="UniProtKB-KW"/>
</dbReference>
<dbReference type="GO" id="GO:0005634">
    <property type="term" value="C:nucleus"/>
    <property type="evidence" value="ECO:0007669"/>
    <property type="project" value="TreeGrafter"/>
</dbReference>
<dbReference type="Proteomes" id="UP000242180">
    <property type="component" value="Unassembled WGS sequence"/>
</dbReference>
<gene>
    <name evidence="3" type="ORF">BCR43DRAFT_486543</name>
</gene>
<dbReference type="EMBL" id="MCGN01000002">
    <property type="protein sequence ID" value="ORZ01206.1"/>
    <property type="molecule type" value="Genomic_DNA"/>
</dbReference>
<dbReference type="Gene3D" id="3.30.1370.10">
    <property type="entry name" value="K Homology domain, type 1"/>
    <property type="match status" value="1"/>
</dbReference>
<dbReference type="PANTHER" id="PTHR13360:SF1">
    <property type="entry name" value="ACTIVATING SIGNAL COINTEGRATOR 1 COMPLEX SUBUNIT 1"/>
    <property type="match status" value="1"/>
</dbReference>
<dbReference type="CDD" id="cd00105">
    <property type="entry name" value="KH-I"/>
    <property type="match status" value="1"/>
</dbReference>
<dbReference type="InterPro" id="IPR004087">
    <property type="entry name" value="KH_dom"/>
</dbReference>
<dbReference type="PROSITE" id="PS50084">
    <property type="entry name" value="KH_TYPE_1"/>
    <property type="match status" value="1"/>
</dbReference>
<dbReference type="InParanoid" id="A0A1X2HQN5"/>
<protein>
    <submittedName>
        <fullName evidence="3">AKAP7 2'5' RNA ligase-like domain-domain-containing protein</fullName>
    </submittedName>
</protein>
<dbReference type="AlphaFoldDB" id="A0A1X2HQN5"/>
<dbReference type="SUPFAM" id="SSF54791">
    <property type="entry name" value="Eukaryotic type KH-domain (KH-domain type I)"/>
    <property type="match status" value="1"/>
</dbReference>
<evidence type="ECO:0000313" key="4">
    <source>
        <dbReference type="Proteomes" id="UP000242180"/>
    </source>
</evidence>
<dbReference type="FunCoup" id="A0A1X2HQN5">
    <property type="interactions" value="199"/>
</dbReference>
<dbReference type="InterPro" id="IPR004088">
    <property type="entry name" value="KH_dom_type_1"/>
</dbReference>
<feature type="domain" description="K Homology" evidence="2">
    <location>
        <begin position="1"/>
        <end position="51"/>
    </location>
</feature>
<dbReference type="SMART" id="SM00322">
    <property type="entry name" value="KH"/>
    <property type="match status" value="1"/>
</dbReference>
<comment type="caution">
    <text evidence="3">The sequence shown here is derived from an EMBL/GenBank/DDBJ whole genome shotgun (WGS) entry which is preliminary data.</text>
</comment>
<dbReference type="PANTHER" id="PTHR13360">
    <property type="entry name" value="ACTIVATING SIGNAL COINTEGRATOR 1 COMPLEX SUBUNIT 1"/>
    <property type="match status" value="1"/>
</dbReference>
<keyword evidence="1" id="KW-0694">RNA-binding</keyword>
<dbReference type="GO" id="GO:0006307">
    <property type="term" value="P:DNA alkylation repair"/>
    <property type="evidence" value="ECO:0007669"/>
    <property type="project" value="InterPro"/>
</dbReference>
<evidence type="ECO:0000259" key="2">
    <source>
        <dbReference type="SMART" id="SM00322"/>
    </source>
</evidence>
<evidence type="ECO:0000313" key="3">
    <source>
        <dbReference type="EMBL" id="ORZ01206.1"/>
    </source>
</evidence>
<dbReference type="SUPFAM" id="SSF55144">
    <property type="entry name" value="LigT-like"/>
    <property type="match status" value="1"/>
</dbReference>